<sequence length="70" mass="7889">IRVILDFGKVDINNTEISANASDLVQDALRYWLEQGVSGFEIYDADSAFSEETLKMWKEVVKEFGAGDNE</sequence>
<dbReference type="OrthoDB" id="204980at2759"/>
<comment type="caution">
    <text evidence="1">The sequence shown here is derived from an EMBL/GenBank/DDBJ whole genome shotgun (WGS) entry which is preliminary data.</text>
</comment>
<accession>A0A8J4ULQ7</accession>
<evidence type="ECO:0000313" key="1">
    <source>
        <dbReference type="EMBL" id="KAF5900582.1"/>
    </source>
</evidence>
<evidence type="ECO:0000313" key="2">
    <source>
        <dbReference type="Proteomes" id="UP000727407"/>
    </source>
</evidence>
<dbReference type="EMBL" id="QNUK01000132">
    <property type="protein sequence ID" value="KAF5900582.1"/>
    <property type="molecule type" value="Genomic_DNA"/>
</dbReference>
<protein>
    <submittedName>
        <fullName evidence="1">4F2 cell-surface antigen heavy chain isoform X1</fullName>
    </submittedName>
</protein>
<dbReference type="Gene3D" id="3.20.20.80">
    <property type="entry name" value="Glycosidases"/>
    <property type="match status" value="1"/>
</dbReference>
<organism evidence="1 2">
    <name type="scientific">Clarias magur</name>
    <name type="common">Asian catfish</name>
    <name type="synonym">Macropteronotus magur</name>
    <dbReference type="NCBI Taxonomy" id="1594786"/>
    <lineage>
        <taxon>Eukaryota</taxon>
        <taxon>Metazoa</taxon>
        <taxon>Chordata</taxon>
        <taxon>Craniata</taxon>
        <taxon>Vertebrata</taxon>
        <taxon>Euteleostomi</taxon>
        <taxon>Actinopterygii</taxon>
        <taxon>Neopterygii</taxon>
        <taxon>Teleostei</taxon>
        <taxon>Ostariophysi</taxon>
        <taxon>Siluriformes</taxon>
        <taxon>Clariidae</taxon>
        <taxon>Clarias</taxon>
    </lineage>
</organism>
<feature type="non-terminal residue" evidence="1">
    <location>
        <position position="1"/>
    </location>
</feature>
<gene>
    <name evidence="1" type="ORF">DAT39_009720</name>
</gene>
<keyword evidence="2" id="KW-1185">Reference proteome</keyword>
<reference evidence="1" key="1">
    <citation type="submission" date="2020-07" db="EMBL/GenBank/DDBJ databases">
        <title>Clarias magur genome sequencing, assembly and annotation.</title>
        <authorList>
            <person name="Kushwaha B."/>
            <person name="Kumar R."/>
            <person name="Das P."/>
            <person name="Joshi C.G."/>
            <person name="Kumar D."/>
            <person name="Nagpure N.S."/>
            <person name="Pandey M."/>
            <person name="Agarwal S."/>
            <person name="Srivastava S."/>
            <person name="Singh M."/>
            <person name="Sahoo L."/>
            <person name="Jayasankar P."/>
            <person name="Meher P.K."/>
            <person name="Koringa P.G."/>
            <person name="Iquebal M.A."/>
            <person name="Das S.P."/>
            <person name="Bit A."/>
            <person name="Patnaik S."/>
            <person name="Patel N."/>
            <person name="Shah T.M."/>
            <person name="Hinsu A."/>
            <person name="Jena J.K."/>
        </authorList>
    </citation>
    <scope>NUCLEOTIDE SEQUENCE</scope>
    <source>
        <strain evidence="1">CIFAMagur01</strain>
        <tissue evidence="1">Testis</tissue>
    </source>
</reference>
<dbReference type="AlphaFoldDB" id="A0A8J4ULQ7"/>
<feature type="non-terminal residue" evidence="1">
    <location>
        <position position="70"/>
    </location>
</feature>
<name>A0A8J4ULQ7_CLAMG</name>
<dbReference type="Proteomes" id="UP000727407">
    <property type="component" value="Unassembled WGS sequence"/>
</dbReference>
<proteinExistence type="predicted"/>